<proteinExistence type="predicted"/>
<dbReference type="Proteomes" id="UP000814033">
    <property type="component" value="Unassembled WGS sequence"/>
</dbReference>
<reference evidence="1" key="2">
    <citation type="journal article" date="2022" name="New Phytol.">
        <title>Evolutionary transition to the ectomycorrhizal habit in the genomes of a hyperdiverse lineage of mushroom-forming fungi.</title>
        <authorList>
            <person name="Looney B."/>
            <person name="Miyauchi S."/>
            <person name="Morin E."/>
            <person name="Drula E."/>
            <person name="Courty P.E."/>
            <person name="Kohler A."/>
            <person name="Kuo A."/>
            <person name="LaButti K."/>
            <person name="Pangilinan J."/>
            <person name="Lipzen A."/>
            <person name="Riley R."/>
            <person name="Andreopoulos W."/>
            <person name="He G."/>
            <person name="Johnson J."/>
            <person name="Nolan M."/>
            <person name="Tritt A."/>
            <person name="Barry K.W."/>
            <person name="Grigoriev I.V."/>
            <person name="Nagy L.G."/>
            <person name="Hibbett D."/>
            <person name="Henrissat B."/>
            <person name="Matheny P.B."/>
            <person name="Labbe J."/>
            <person name="Martin F.M."/>
        </authorList>
    </citation>
    <scope>NUCLEOTIDE SEQUENCE</scope>
    <source>
        <strain evidence="1">FP105234-sp</strain>
    </source>
</reference>
<accession>A0ACB8RV38</accession>
<comment type="caution">
    <text evidence="1">The sequence shown here is derived from an EMBL/GenBank/DDBJ whole genome shotgun (WGS) entry which is preliminary data.</text>
</comment>
<evidence type="ECO:0000313" key="2">
    <source>
        <dbReference type="Proteomes" id="UP000814033"/>
    </source>
</evidence>
<evidence type="ECO:0000313" key="1">
    <source>
        <dbReference type="EMBL" id="KAI0047677.1"/>
    </source>
</evidence>
<organism evidence="1 2">
    <name type="scientific">Auriscalpium vulgare</name>
    <dbReference type="NCBI Taxonomy" id="40419"/>
    <lineage>
        <taxon>Eukaryota</taxon>
        <taxon>Fungi</taxon>
        <taxon>Dikarya</taxon>
        <taxon>Basidiomycota</taxon>
        <taxon>Agaricomycotina</taxon>
        <taxon>Agaricomycetes</taxon>
        <taxon>Russulales</taxon>
        <taxon>Auriscalpiaceae</taxon>
        <taxon>Auriscalpium</taxon>
    </lineage>
</organism>
<reference evidence="1" key="1">
    <citation type="submission" date="2021-02" db="EMBL/GenBank/DDBJ databases">
        <authorList>
            <consortium name="DOE Joint Genome Institute"/>
            <person name="Ahrendt S."/>
            <person name="Looney B.P."/>
            <person name="Miyauchi S."/>
            <person name="Morin E."/>
            <person name="Drula E."/>
            <person name="Courty P.E."/>
            <person name="Chicoki N."/>
            <person name="Fauchery L."/>
            <person name="Kohler A."/>
            <person name="Kuo A."/>
            <person name="Labutti K."/>
            <person name="Pangilinan J."/>
            <person name="Lipzen A."/>
            <person name="Riley R."/>
            <person name="Andreopoulos W."/>
            <person name="He G."/>
            <person name="Johnson J."/>
            <person name="Barry K.W."/>
            <person name="Grigoriev I.V."/>
            <person name="Nagy L."/>
            <person name="Hibbett D."/>
            <person name="Henrissat B."/>
            <person name="Matheny P.B."/>
            <person name="Labbe J."/>
            <person name="Martin F."/>
        </authorList>
    </citation>
    <scope>NUCLEOTIDE SEQUENCE</scope>
    <source>
        <strain evidence="1">FP105234-sp</strain>
    </source>
</reference>
<sequence length="486" mass="50496">MGCRAFPSPRCLVRLALLFTTLLPPALAKDPEFLEQGFFFDWNPPGTTIPVPVTAQCDTLHITWERGSATGPNPTAPYYLQIYTSAFIVPFIIPAGSGTSLDFSLPFNPGTQYQICMFDSKGVTGGCQGLYTVIPAANATTQNPPTCTNVTFPAGAMDVDAAVANGAFSQYGWINECTDISVTAKNGTPPYTFTIAPTLHPPLNITSQTAGPINWTVSLSHGFPFFISLADSVGNTWSQGPLHSGEGTNTACLDLLGSANAGGGSTTSPAVIAGAAVGSLIVGVLLGLGLLKAWQHHRLRREFSPVLTMPSKFGLNGAIFDGEQRLDGVPLSQMTGWDLSASSRSTQAIATGADPSYHVEPFVLPAVSTAGPLSDAPMSDGASVTAGSEARGATSPTGASQQHVYVVHHDAGRAPVTVYTQAGTEVVELPPLYRDSPGGAGGASGASGSSTARRLPNPHAPAVAPDILESPRQPGVMPRKPRRDPS</sequence>
<name>A0ACB8RV38_9AGAM</name>
<dbReference type="EMBL" id="MU275900">
    <property type="protein sequence ID" value="KAI0047677.1"/>
    <property type="molecule type" value="Genomic_DNA"/>
</dbReference>
<gene>
    <name evidence="1" type="ORF">FA95DRAFT_1205420</name>
</gene>
<protein>
    <submittedName>
        <fullName evidence="1">Uncharacterized protein</fullName>
    </submittedName>
</protein>
<keyword evidence="2" id="KW-1185">Reference proteome</keyword>